<sequence length="615" mass="70323">MSRFRPAIPRILFSAAFVATALTTTAQPTLKGAQLPPTWAKDVVWYQIFVERFANGDPKNDPTPATMAPSFQAPPGWRITPWAHNWYEPEPWAKQAKLSWGDELGLRRYGGDLQGVLNKLDYLKELGVSALYINPINDAPSLHKYDPRSYHHVDITFGPDPAGDQRIIAAENPNDPKTWQWTSADKLFLKLIDEAHRRRMKVVLDYSWNHTGTQFWAWQDILKQQQASPFADWYQITTFDNPATPASEFAYQGWANLASLPEIRKVDVPVPRQPGGHPYEGNVNAGAKQHIYSVSKRWLLPDGDASRGVDGYRLDVADQIPMGFWRDYRSYIKSLKPEAYLVGEIWWEEWPDKLMNPVPYTSGDIFDAVMFYQVYRPARQFFANVAEPLDAPQFVQALQAEWNRLPEPTRYAMMNVNATHDAPRLLTDFYNANKYKYQATPRDNPAYKTGKPDADTYKRVRLYLMHQFTSIGAPHIWNGDELGMWGADDPDCRKPLMWPNLSFESETRTNYQPGPTDPVAYNAEHHHFYQQLARLRREHPVLRTGRLEFLTATGKQLAYRRSDGKSQIMVLFNLESTPQTFKLPGNSKRTTLLGDGKLTATGATLPAMSGLILRQ</sequence>
<evidence type="ECO:0000313" key="6">
    <source>
        <dbReference type="Proteomes" id="UP000248553"/>
    </source>
</evidence>
<dbReference type="InterPro" id="IPR013780">
    <property type="entry name" value="Glyco_hydro_b"/>
</dbReference>
<dbReference type="Proteomes" id="UP000248553">
    <property type="component" value="Unassembled WGS sequence"/>
</dbReference>
<evidence type="ECO:0000259" key="4">
    <source>
        <dbReference type="SMART" id="SM00642"/>
    </source>
</evidence>
<keyword evidence="1" id="KW-0378">Hydrolase</keyword>
<comment type="caution">
    <text evidence="5">The sequence shown here is derived from an EMBL/GenBank/DDBJ whole genome shotgun (WGS) entry which is preliminary data.</text>
</comment>
<dbReference type="Gene3D" id="3.20.20.80">
    <property type="entry name" value="Glycosidases"/>
    <property type="match status" value="1"/>
</dbReference>
<dbReference type="GO" id="GO:0016798">
    <property type="term" value="F:hydrolase activity, acting on glycosyl bonds"/>
    <property type="evidence" value="ECO:0007669"/>
    <property type="project" value="UniProtKB-KW"/>
</dbReference>
<feature type="chain" id="PRO_5016272302" evidence="3">
    <location>
        <begin position="22"/>
        <end position="615"/>
    </location>
</feature>
<accession>A0A328B9Y3</accession>
<dbReference type="EMBL" id="QHKM01000012">
    <property type="protein sequence ID" value="RAK62736.1"/>
    <property type="molecule type" value="Genomic_DNA"/>
</dbReference>
<dbReference type="InterPro" id="IPR017853">
    <property type="entry name" value="GH"/>
</dbReference>
<feature type="signal peptide" evidence="3">
    <location>
        <begin position="1"/>
        <end position="21"/>
    </location>
</feature>
<dbReference type="GO" id="GO:0005975">
    <property type="term" value="P:carbohydrate metabolic process"/>
    <property type="evidence" value="ECO:0007669"/>
    <property type="project" value="InterPro"/>
</dbReference>
<dbReference type="RefSeq" id="WP_111480533.1">
    <property type="nucleotide sequence ID" value="NZ_QHKM01000012.1"/>
</dbReference>
<dbReference type="SMART" id="SM00642">
    <property type="entry name" value="Aamy"/>
    <property type="match status" value="1"/>
</dbReference>
<gene>
    <name evidence="5" type="ORF">DLM85_22990</name>
</gene>
<dbReference type="SUPFAM" id="SSF51011">
    <property type="entry name" value="Glycosyl hydrolase domain"/>
    <property type="match status" value="1"/>
</dbReference>
<dbReference type="AlphaFoldDB" id="A0A328B9Y3"/>
<dbReference type="CDD" id="cd11338">
    <property type="entry name" value="AmyAc_CMD"/>
    <property type="match status" value="1"/>
</dbReference>
<evidence type="ECO:0000256" key="1">
    <source>
        <dbReference type="ARBA" id="ARBA00022801"/>
    </source>
</evidence>
<name>A0A328B9Y3_9BACT</name>
<feature type="domain" description="Glycosyl hydrolase family 13 catalytic" evidence="4">
    <location>
        <begin position="47"/>
        <end position="536"/>
    </location>
</feature>
<evidence type="ECO:0000256" key="2">
    <source>
        <dbReference type="ARBA" id="ARBA00023295"/>
    </source>
</evidence>
<keyword evidence="3" id="KW-0732">Signal</keyword>
<evidence type="ECO:0000313" key="5">
    <source>
        <dbReference type="EMBL" id="RAK62736.1"/>
    </source>
</evidence>
<evidence type="ECO:0000256" key="3">
    <source>
        <dbReference type="SAM" id="SignalP"/>
    </source>
</evidence>
<dbReference type="SUPFAM" id="SSF51445">
    <property type="entry name" value="(Trans)glycosidases"/>
    <property type="match status" value="1"/>
</dbReference>
<dbReference type="OrthoDB" id="9806009at2"/>
<organism evidence="5 6">
    <name type="scientific">Hymenobacter edaphi</name>
    <dbReference type="NCBI Taxonomy" id="2211146"/>
    <lineage>
        <taxon>Bacteria</taxon>
        <taxon>Pseudomonadati</taxon>
        <taxon>Bacteroidota</taxon>
        <taxon>Cytophagia</taxon>
        <taxon>Cytophagales</taxon>
        <taxon>Hymenobacteraceae</taxon>
        <taxon>Hymenobacter</taxon>
    </lineage>
</organism>
<dbReference type="PANTHER" id="PTHR10357:SF210">
    <property type="entry name" value="MALTODEXTRIN GLUCOSIDASE"/>
    <property type="match status" value="1"/>
</dbReference>
<proteinExistence type="predicted"/>
<keyword evidence="6" id="KW-1185">Reference proteome</keyword>
<reference evidence="6" key="1">
    <citation type="submission" date="2018-05" db="EMBL/GenBank/DDBJ databases">
        <authorList>
            <person name="Nie L."/>
        </authorList>
    </citation>
    <scope>NUCLEOTIDE SEQUENCE [LARGE SCALE GENOMIC DNA]</scope>
    <source>
        <strain evidence="6">NL</strain>
    </source>
</reference>
<dbReference type="InterPro" id="IPR006047">
    <property type="entry name" value="GH13_cat_dom"/>
</dbReference>
<dbReference type="Gene3D" id="2.60.40.1180">
    <property type="entry name" value="Golgi alpha-mannosidase II"/>
    <property type="match status" value="1"/>
</dbReference>
<protein>
    <submittedName>
        <fullName evidence="5">Alpha-amylase</fullName>
    </submittedName>
</protein>
<dbReference type="PANTHER" id="PTHR10357">
    <property type="entry name" value="ALPHA-AMYLASE FAMILY MEMBER"/>
    <property type="match status" value="1"/>
</dbReference>
<dbReference type="Pfam" id="PF00128">
    <property type="entry name" value="Alpha-amylase"/>
    <property type="match status" value="2"/>
</dbReference>
<keyword evidence="2" id="KW-0326">Glycosidase</keyword>